<dbReference type="OrthoDB" id="258138at2"/>
<evidence type="ECO:0000313" key="2">
    <source>
        <dbReference type="Proteomes" id="UP000186309"/>
    </source>
</evidence>
<proteinExistence type="predicted"/>
<evidence type="ECO:0000313" key="1">
    <source>
        <dbReference type="EMBL" id="APW60815.1"/>
    </source>
</evidence>
<protein>
    <recommendedName>
        <fullName evidence="3">DUF3352 domain-containing protein</fullName>
    </recommendedName>
</protein>
<sequence>MMRIRDASSSVKVARRSVLGLGVVIASTLSAVVAEEPPGGREPAIVVRAVHPDRQAAAVVGLFADSRSPHPAAAMAAWRRATADISQLGKPLQAVAAIFNPQMIAEWKAFHDVELAVGFAPEDGKPLWRVIAPEDDGTLSALITSLRLSGGANEPPIADPPVVVERLGGPGAAVGARLPEGVAFAGRRDELASAVQVLRAKAEADPKATEPLPAGVDGSGFRLSFDLDRLAPPGGANLTLSRIATAARAGGVKTSLGRLALDDDHLDLNLSTGLDPERVPAAAEGQGAVLDPSWLACVPAQSAQAAVAIAFGRGADYWNRLFDVADRVDRADPARAQLAPLRVRLNFLAMARGVRLEADLWPILRGVTVAGLADPRQAGRAGGVLLALHTDRAEDAERILARVVRPMSGLFGGGKNAAESKTVALGRVSGRPLEAAVRGTSVLVGWGDKTLELGLQSIDRPEHSAAAVVERERAGAGAGERPTSRAGVYWPGRLALPMLGLNALSPLTVSLSEGAPVVWRGGEEGGRAWDLVRWPDLRRLVARFLDRVPQSPPDTP</sequence>
<dbReference type="AlphaFoldDB" id="A0A1U7CPE7"/>
<reference evidence="2" key="1">
    <citation type="submission" date="2016-12" db="EMBL/GenBank/DDBJ databases">
        <title>Comparative genomics of four Isosphaeraceae planctomycetes: a common pool of plasmids and glycoside hydrolase genes.</title>
        <authorList>
            <person name="Ivanova A."/>
        </authorList>
    </citation>
    <scope>NUCLEOTIDE SEQUENCE [LARGE SCALE GENOMIC DNA]</scope>
    <source>
        <strain evidence="2">PX4</strain>
    </source>
</reference>
<gene>
    <name evidence="1" type="ORF">BSF38_02304</name>
</gene>
<name>A0A1U7CPE7_9BACT</name>
<dbReference type="KEGG" id="pbor:BSF38_02304"/>
<keyword evidence="2" id="KW-1185">Reference proteome</keyword>
<dbReference type="RefSeq" id="WP_145952080.1">
    <property type="nucleotide sequence ID" value="NZ_CP019082.1"/>
</dbReference>
<dbReference type="Proteomes" id="UP000186309">
    <property type="component" value="Chromosome"/>
</dbReference>
<accession>A0A1U7CPE7</accession>
<dbReference type="EMBL" id="CP019082">
    <property type="protein sequence ID" value="APW60815.1"/>
    <property type="molecule type" value="Genomic_DNA"/>
</dbReference>
<organism evidence="1 2">
    <name type="scientific">Paludisphaera borealis</name>
    <dbReference type="NCBI Taxonomy" id="1387353"/>
    <lineage>
        <taxon>Bacteria</taxon>
        <taxon>Pseudomonadati</taxon>
        <taxon>Planctomycetota</taxon>
        <taxon>Planctomycetia</taxon>
        <taxon>Isosphaerales</taxon>
        <taxon>Isosphaeraceae</taxon>
        <taxon>Paludisphaera</taxon>
    </lineage>
</organism>
<evidence type="ECO:0008006" key="3">
    <source>
        <dbReference type="Google" id="ProtNLM"/>
    </source>
</evidence>